<reference evidence="2 3" key="1">
    <citation type="journal article" date="2016" name="Genome Announc.">
        <title>First Complete Genome Sequence of a Subdivision 6 Acidobacterium Strain.</title>
        <authorList>
            <person name="Huang S."/>
            <person name="Vieira S."/>
            <person name="Bunk B."/>
            <person name="Riedel T."/>
            <person name="Sproer C."/>
            <person name="Overmann J."/>
        </authorList>
    </citation>
    <scope>NUCLEOTIDE SEQUENCE [LARGE SCALE GENOMIC DNA]</scope>
    <source>
        <strain evidence="3">DSM 100886 HEG_-6_39</strain>
    </source>
</reference>
<dbReference type="GO" id="GO:0004300">
    <property type="term" value="F:enoyl-CoA hydratase activity"/>
    <property type="evidence" value="ECO:0007669"/>
    <property type="project" value="UniProtKB-EC"/>
</dbReference>
<protein>
    <submittedName>
        <fullName evidence="2">2,3-dehydroadipyl-CoA hydratase</fullName>
        <ecNumber evidence="2">4.2.1.17</ecNumber>
    </submittedName>
</protein>
<evidence type="ECO:0000256" key="1">
    <source>
        <dbReference type="ARBA" id="ARBA00005254"/>
    </source>
</evidence>
<dbReference type="Gene3D" id="1.10.12.10">
    <property type="entry name" value="Lyase 2-enoyl-coa Hydratase, Chain A, domain 2"/>
    <property type="match status" value="1"/>
</dbReference>
<dbReference type="RefSeq" id="WP_110172651.1">
    <property type="nucleotide sequence ID" value="NZ_CP015136.1"/>
</dbReference>
<evidence type="ECO:0000313" key="2">
    <source>
        <dbReference type="EMBL" id="AMY11066.1"/>
    </source>
</evidence>
<keyword evidence="2" id="KW-0456">Lyase</keyword>
<proteinExistence type="inferred from homology"/>
<accession>A0A143PRV7</accession>
<dbReference type="EC" id="4.2.1.17" evidence="2"/>
<dbReference type="InterPro" id="IPR029045">
    <property type="entry name" value="ClpP/crotonase-like_dom_sf"/>
</dbReference>
<dbReference type="PANTHER" id="PTHR42964">
    <property type="entry name" value="ENOYL-COA HYDRATASE"/>
    <property type="match status" value="1"/>
</dbReference>
<name>A0A143PRV7_LUTPR</name>
<dbReference type="InterPro" id="IPR001753">
    <property type="entry name" value="Enoyl-CoA_hydra/iso"/>
</dbReference>
<organism evidence="2 3">
    <name type="scientific">Luteitalea pratensis</name>
    <dbReference type="NCBI Taxonomy" id="1855912"/>
    <lineage>
        <taxon>Bacteria</taxon>
        <taxon>Pseudomonadati</taxon>
        <taxon>Acidobacteriota</taxon>
        <taxon>Vicinamibacteria</taxon>
        <taxon>Vicinamibacterales</taxon>
        <taxon>Vicinamibacteraceae</taxon>
        <taxon>Luteitalea</taxon>
    </lineage>
</organism>
<dbReference type="STRING" id="1855912.LuPra_04311"/>
<dbReference type="InterPro" id="IPR051683">
    <property type="entry name" value="Enoyl-CoA_Hydratase/Isomerase"/>
</dbReference>
<dbReference type="Gene3D" id="3.90.226.10">
    <property type="entry name" value="2-enoyl-CoA Hydratase, Chain A, domain 1"/>
    <property type="match status" value="1"/>
</dbReference>
<evidence type="ECO:0000313" key="3">
    <source>
        <dbReference type="Proteomes" id="UP000076079"/>
    </source>
</evidence>
<dbReference type="PATRIC" id="fig|1813736.3.peg.4550"/>
<sequence>MSGLQVERRGGQVWWTLNRPDVRNALDDALIATMHDEARALARDETVGVLVLAGAGASFCAGADLAWMRRMRDYDEHRNLDDAIAVADLFHAIASLPMPVVARVHGAALGGGAGLLAVSDIVIAADDTQVGFTEARVGILPATIAPYVVRRIGIAAARTLFLRAHRMPAADAHRLGLIDETCPLANLDAVVEERLGEIALGAASSHRATKALLAELAPLPGAAERRLTAEAIARQRVSDDGQEGLRAFLERRTPSWQSRGPSSA</sequence>
<comment type="similarity">
    <text evidence="1">Belongs to the enoyl-CoA hydratase/isomerase family.</text>
</comment>
<dbReference type="AlphaFoldDB" id="A0A143PRV7"/>
<reference evidence="3" key="2">
    <citation type="submission" date="2016-04" db="EMBL/GenBank/DDBJ databases">
        <title>First Complete Genome Sequence of a Subdivision 6 Acidobacterium.</title>
        <authorList>
            <person name="Huang S."/>
            <person name="Vieira S."/>
            <person name="Bunk B."/>
            <person name="Riedel T."/>
            <person name="Sproeer C."/>
            <person name="Overmann J."/>
        </authorList>
    </citation>
    <scope>NUCLEOTIDE SEQUENCE [LARGE SCALE GENOMIC DNA]</scope>
    <source>
        <strain evidence="3">DSM 100886 HEG_-6_39</strain>
    </source>
</reference>
<dbReference type="SUPFAM" id="SSF52096">
    <property type="entry name" value="ClpP/crotonase"/>
    <property type="match status" value="1"/>
</dbReference>
<dbReference type="PANTHER" id="PTHR42964:SF1">
    <property type="entry name" value="POLYKETIDE BIOSYNTHESIS ENOYL-COA HYDRATASE PKSH-RELATED"/>
    <property type="match status" value="1"/>
</dbReference>
<dbReference type="KEGG" id="abac:LuPra_04311"/>
<dbReference type="EMBL" id="CP015136">
    <property type="protein sequence ID" value="AMY11066.1"/>
    <property type="molecule type" value="Genomic_DNA"/>
</dbReference>
<dbReference type="Proteomes" id="UP000076079">
    <property type="component" value="Chromosome"/>
</dbReference>
<dbReference type="OrthoDB" id="9771883at2"/>
<dbReference type="Pfam" id="PF00378">
    <property type="entry name" value="ECH_1"/>
    <property type="match status" value="1"/>
</dbReference>
<gene>
    <name evidence="2" type="primary">paaF_1</name>
    <name evidence="2" type="ORF">LuPra_04311</name>
</gene>
<keyword evidence="3" id="KW-1185">Reference proteome</keyword>
<dbReference type="InterPro" id="IPR014748">
    <property type="entry name" value="Enoyl-CoA_hydra_C"/>
</dbReference>
<dbReference type="CDD" id="cd06558">
    <property type="entry name" value="crotonase-like"/>
    <property type="match status" value="1"/>
</dbReference>